<feature type="transmembrane region" description="Helical" evidence="10">
    <location>
        <begin position="124"/>
        <end position="143"/>
    </location>
</feature>
<dbReference type="InterPro" id="IPR002541">
    <property type="entry name" value="Cyt_c_assembly"/>
</dbReference>
<dbReference type="PANTHER" id="PTHR43653">
    <property type="entry name" value="CYTOCHROME C ASSEMBLY PROTEIN-RELATED"/>
    <property type="match status" value="1"/>
</dbReference>
<evidence type="ECO:0000256" key="10">
    <source>
        <dbReference type="SAM" id="Phobius"/>
    </source>
</evidence>
<accession>A0ABZ2GXG6</accession>
<feature type="transmembrane region" description="Helical" evidence="10">
    <location>
        <begin position="70"/>
        <end position="91"/>
    </location>
</feature>
<evidence type="ECO:0000313" key="13">
    <source>
        <dbReference type="EMBL" id="WWR12110.1"/>
    </source>
</evidence>
<evidence type="ECO:0000256" key="7">
    <source>
        <dbReference type="ARBA" id="ARBA00022989"/>
    </source>
</evidence>
<proteinExistence type="inferred from homology"/>
<comment type="similarity">
    <text evidence="2">Belongs to the CcmF/CycK/Ccl1/NrfE/CcsA family.</text>
</comment>
<keyword evidence="8 10" id="KW-0472">Membrane</keyword>
<evidence type="ECO:0000256" key="4">
    <source>
        <dbReference type="ARBA" id="ARBA00022519"/>
    </source>
</evidence>
<feature type="transmembrane region" description="Helical" evidence="10">
    <location>
        <begin position="280"/>
        <end position="303"/>
    </location>
</feature>
<keyword evidence="3" id="KW-1003">Cell membrane</keyword>
<feature type="transmembrane region" description="Helical" evidence="10">
    <location>
        <begin position="210"/>
        <end position="231"/>
    </location>
</feature>
<keyword evidence="13" id="KW-0456">Lyase</keyword>
<feature type="transmembrane region" description="Helical" evidence="10">
    <location>
        <begin position="491"/>
        <end position="516"/>
    </location>
</feature>
<feature type="transmembrane region" description="Helical" evidence="10">
    <location>
        <begin position="356"/>
        <end position="380"/>
    </location>
</feature>
<dbReference type="InterPro" id="IPR003567">
    <property type="entry name" value="Cyt_c_biogenesis"/>
</dbReference>
<evidence type="ECO:0000256" key="3">
    <source>
        <dbReference type="ARBA" id="ARBA00022475"/>
    </source>
</evidence>
<evidence type="ECO:0000256" key="1">
    <source>
        <dbReference type="ARBA" id="ARBA00004429"/>
    </source>
</evidence>
<feature type="domain" description="Cytochrome c-type biogenesis protein CcmF C-terminal" evidence="12">
    <location>
        <begin position="319"/>
        <end position="637"/>
    </location>
</feature>
<feature type="transmembrane region" description="Helical" evidence="10">
    <location>
        <begin position="41"/>
        <end position="63"/>
    </location>
</feature>
<keyword evidence="6" id="KW-0201">Cytochrome c-type biogenesis</keyword>
<evidence type="ECO:0000256" key="6">
    <source>
        <dbReference type="ARBA" id="ARBA00022748"/>
    </source>
</evidence>
<feature type="transmembrane region" description="Helical" evidence="10">
    <location>
        <begin position="7"/>
        <end position="29"/>
    </location>
</feature>
<name>A0ABZ2GXG6_9GAMM</name>
<evidence type="ECO:0000256" key="8">
    <source>
        <dbReference type="ARBA" id="ARBA00023136"/>
    </source>
</evidence>
<feature type="transmembrane region" description="Helical" evidence="10">
    <location>
        <begin position="618"/>
        <end position="642"/>
    </location>
</feature>
<comment type="subcellular location">
    <subcellularLocation>
        <location evidence="1">Cell inner membrane</location>
        <topology evidence="1">Multi-pass membrane protein</topology>
    </subcellularLocation>
</comment>
<feature type="transmembrane region" description="Helical" evidence="10">
    <location>
        <begin position="315"/>
        <end position="335"/>
    </location>
</feature>
<reference evidence="13" key="1">
    <citation type="submission" date="2023-09" db="EMBL/GenBank/DDBJ databases">
        <title>Genomes of two closely related lineages of the louse Polyplax serrata with different host specificities.</title>
        <authorList>
            <person name="Martinu J."/>
            <person name="Tarabai H."/>
            <person name="Stefka J."/>
            <person name="Hypsa V."/>
        </authorList>
    </citation>
    <scope>NUCLEOTIDE SEQUENCE [LARGE SCALE GENOMIC DNA]</scope>
    <source>
        <strain evidence="13">HR10_N</strain>
    </source>
</reference>
<dbReference type="Pfam" id="PF16327">
    <property type="entry name" value="CcmF_C"/>
    <property type="match status" value="1"/>
</dbReference>
<dbReference type="Proteomes" id="UP001360424">
    <property type="component" value="Chromosome"/>
</dbReference>
<evidence type="ECO:0000259" key="12">
    <source>
        <dbReference type="Pfam" id="PF16327"/>
    </source>
</evidence>
<evidence type="ECO:0000256" key="5">
    <source>
        <dbReference type="ARBA" id="ARBA00022692"/>
    </source>
</evidence>
<dbReference type="Pfam" id="PF01578">
    <property type="entry name" value="Cytochrom_C_asm"/>
    <property type="match status" value="1"/>
</dbReference>
<feature type="transmembrane region" description="Helical" evidence="10">
    <location>
        <begin position="251"/>
        <end position="268"/>
    </location>
</feature>
<sequence length="660" mass="77706">MIAEIGLFFLFIALVFSILIVVVPIFKIWKENKVFLGKIIFLYARMQFLFVFFSYFCLVLCFVKNDFTVTYVLTNSSLYLPWFYKVCAVWSGHEGSILFWILILSFWMLIISYFSMGFKLINRLYSLVVLGVLSIGFFVFLLLESNPFERQFFLHFSNGFDLNPILQDVGFLLHPPILYIGYVGFSIIFSFVMTILFFKENRKEIFWWELIRPLVLFSWCFLTIGIILGSWWAYRELGWGGWWFWDPVENISLMPWLIGTALLHSLLIDEKKKYLSIRSILLVVVSFFLSLIGTFLVRSGILISVHSFSIDPKKSFYILCFFFLLVICFLIFFSLKIKNFFFASKRNVLFSFYERILLLNNILLITCTITIFLGTIYPIIIDVLGYGKISVGAPYFNVMFSFLILPLILIMGFGINLYFDNVFLIKKKCNFKYIICISFFISFIFLYLFFNVIKIYALLGVSLSFYIILNLLQLVLVRINKYYLNKEKIRFSFFGMIISHFGIAIMLIGIVLSSAYKNQEIVSMNLKDIAYFSGYKIYFFDELPLYGPNYHGIKAQFFVYKNNNYVKNIYSEKRIYNVTNMVKSIAGIDKNFFRDIYITLGDPISNTEWVIYFYYEPFIRWIWCGGILIFCGGLFGLIAPYLSKFNKKKLCFYIKKFLGK</sequence>
<evidence type="ECO:0000256" key="9">
    <source>
        <dbReference type="ARBA" id="ARBA00037230"/>
    </source>
</evidence>
<dbReference type="InterPro" id="IPR032523">
    <property type="entry name" value="CcmF_C"/>
</dbReference>
<feature type="domain" description="Cytochrome c assembly protein" evidence="11">
    <location>
        <begin position="90"/>
        <end position="299"/>
    </location>
</feature>
<dbReference type="PRINTS" id="PR01411">
    <property type="entry name" value="CCMFBIOGNSIS"/>
</dbReference>
<dbReference type="PANTHER" id="PTHR43653:SF1">
    <property type="entry name" value="CYTOCHROME C-TYPE BIOGENESIS PROTEIN CCMF"/>
    <property type="match status" value="1"/>
</dbReference>
<feature type="transmembrane region" description="Helical" evidence="10">
    <location>
        <begin position="456"/>
        <end position="479"/>
    </location>
</feature>
<feature type="transmembrane region" description="Helical" evidence="10">
    <location>
        <begin position="177"/>
        <end position="198"/>
    </location>
</feature>
<dbReference type="GO" id="GO:0016829">
    <property type="term" value="F:lyase activity"/>
    <property type="evidence" value="ECO:0007669"/>
    <property type="project" value="UniProtKB-KW"/>
</dbReference>
<organism evidence="13 14">
    <name type="scientific">Candidatus Legionella polyplacis</name>
    <dbReference type="NCBI Taxonomy" id="2005262"/>
    <lineage>
        <taxon>Bacteria</taxon>
        <taxon>Pseudomonadati</taxon>
        <taxon>Pseudomonadota</taxon>
        <taxon>Gammaproteobacteria</taxon>
        <taxon>Legionellales</taxon>
        <taxon>Legionellaceae</taxon>
        <taxon>Legionella</taxon>
    </lineage>
</organism>
<evidence type="ECO:0000256" key="2">
    <source>
        <dbReference type="ARBA" id="ARBA00009186"/>
    </source>
</evidence>
<keyword evidence="4" id="KW-0997">Cell inner membrane</keyword>
<keyword evidence="14" id="KW-1185">Reference proteome</keyword>
<keyword evidence="7 10" id="KW-1133">Transmembrane helix</keyword>
<gene>
    <name evidence="13" type="ORF">RQL38_00510</name>
</gene>
<dbReference type="PRINTS" id="PR01410">
    <property type="entry name" value="CCBIOGENESIS"/>
</dbReference>
<feature type="transmembrane region" description="Helical" evidence="10">
    <location>
        <begin position="97"/>
        <end position="117"/>
    </location>
</feature>
<comment type="function">
    <text evidence="9">Required for the biogenesis of c-type cytochromes. Possible subunit of a heme lyase.</text>
</comment>
<feature type="transmembrane region" description="Helical" evidence="10">
    <location>
        <begin position="431"/>
        <end position="450"/>
    </location>
</feature>
<feature type="transmembrane region" description="Helical" evidence="10">
    <location>
        <begin position="400"/>
        <end position="419"/>
    </location>
</feature>
<keyword evidence="5 10" id="KW-0812">Transmembrane</keyword>
<protein>
    <submittedName>
        <fullName evidence="13">Heme lyase CcmF/NrfE family subunit</fullName>
    </submittedName>
</protein>
<dbReference type="InterPro" id="IPR003568">
    <property type="entry name" value="Cyt_c_biogenesis_CcmF"/>
</dbReference>
<dbReference type="EMBL" id="CP135136">
    <property type="protein sequence ID" value="WWR12110.1"/>
    <property type="molecule type" value="Genomic_DNA"/>
</dbReference>
<dbReference type="RefSeq" id="WP_338521740.1">
    <property type="nucleotide sequence ID" value="NZ_CP135136.1"/>
</dbReference>
<evidence type="ECO:0000259" key="11">
    <source>
        <dbReference type="Pfam" id="PF01578"/>
    </source>
</evidence>
<evidence type="ECO:0000313" key="14">
    <source>
        <dbReference type="Proteomes" id="UP001360424"/>
    </source>
</evidence>